<evidence type="ECO:0000256" key="1">
    <source>
        <dbReference type="SAM" id="SignalP"/>
    </source>
</evidence>
<accession>A0A0K2T435</accession>
<protein>
    <submittedName>
        <fullName evidence="2">Histonelysine Nmethyltransferase SETMARlike [Ceratitis capitata]</fullName>
    </submittedName>
</protein>
<sequence length="67" mass="7842">MYTITILFWFVFQHSGSSDLVEVNPAPHTGRPIVENVDKIMEKISRIDSHFSSRRIAHEMKIDHKTF</sequence>
<keyword evidence="2" id="KW-0489">Methyltransferase</keyword>
<keyword evidence="2" id="KW-0808">Transferase</keyword>
<name>A0A0K2T435_LEPSM</name>
<organism evidence="2">
    <name type="scientific">Lepeophtheirus salmonis</name>
    <name type="common">Salmon louse</name>
    <name type="synonym">Caligus salmonis</name>
    <dbReference type="NCBI Taxonomy" id="72036"/>
    <lineage>
        <taxon>Eukaryota</taxon>
        <taxon>Metazoa</taxon>
        <taxon>Ecdysozoa</taxon>
        <taxon>Arthropoda</taxon>
        <taxon>Crustacea</taxon>
        <taxon>Multicrustacea</taxon>
        <taxon>Hexanauplia</taxon>
        <taxon>Copepoda</taxon>
        <taxon>Siphonostomatoida</taxon>
        <taxon>Caligidae</taxon>
        <taxon>Lepeophtheirus</taxon>
    </lineage>
</organism>
<reference evidence="2" key="1">
    <citation type="submission" date="2014-05" db="EMBL/GenBank/DDBJ databases">
        <authorList>
            <person name="Chronopoulou M."/>
        </authorList>
    </citation>
    <scope>NUCLEOTIDE SEQUENCE</scope>
    <source>
        <tissue evidence="2">Whole organism</tissue>
    </source>
</reference>
<keyword evidence="1" id="KW-0732">Signal</keyword>
<evidence type="ECO:0000313" key="2">
    <source>
        <dbReference type="EMBL" id="CDW20216.1"/>
    </source>
</evidence>
<dbReference type="EMBL" id="HACA01002855">
    <property type="protein sequence ID" value="CDW20216.1"/>
    <property type="molecule type" value="Transcribed_RNA"/>
</dbReference>
<proteinExistence type="predicted"/>
<dbReference type="AlphaFoldDB" id="A0A0K2T435"/>
<feature type="signal peptide" evidence="1">
    <location>
        <begin position="1"/>
        <end position="18"/>
    </location>
</feature>
<dbReference type="GO" id="GO:0008168">
    <property type="term" value="F:methyltransferase activity"/>
    <property type="evidence" value="ECO:0007669"/>
    <property type="project" value="UniProtKB-KW"/>
</dbReference>
<dbReference type="GO" id="GO:0032259">
    <property type="term" value="P:methylation"/>
    <property type="evidence" value="ECO:0007669"/>
    <property type="project" value="UniProtKB-KW"/>
</dbReference>
<feature type="chain" id="PRO_5005487428" evidence="1">
    <location>
        <begin position="19"/>
        <end position="67"/>
    </location>
</feature>